<reference evidence="1" key="1">
    <citation type="submission" date="2023-07" db="EMBL/GenBank/DDBJ databases">
        <title>Black Yeasts Isolated from many extreme environments.</title>
        <authorList>
            <person name="Coleine C."/>
            <person name="Stajich J.E."/>
            <person name="Selbmann L."/>
        </authorList>
    </citation>
    <scope>NUCLEOTIDE SEQUENCE</scope>
    <source>
        <strain evidence="1">CCFEE 5714</strain>
    </source>
</reference>
<dbReference type="EMBL" id="JAUTXU010000123">
    <property type="protein sequence ID" value="KAK3706119.1"/>
    <property type="molecule type" value="Genomic_DNA"/>
</dbReference>
<gene>
    <name evidence="1" type="ORF">LTR37_012946</name>
</gene>
<sequence>MSIRLTSPFRRVRPSSFSSYRDTSRLTRLRFLFSHTSAGRVAIGTLIIWILAAAVCRHAFWRDPHSWFFDGESAFKPAYTGYRREESRAFIAAADDPATDVDVFKPQSNNEPVICASLVTVNRKTDDQYLSDTIGSLLAGLTIEERSAVNVRLLFANSSDLGPQAGHPDYNATWLRSIDSWGPYNVTEKQLEMLEEYQQNNTYRKKWAFDYAYALEDCYNHTNAPYIAKIEDDTIFADGWLPKALDALAQARERQAVWLYVRLFYTEYLRGWDGDVDGWYANPAFVFVLAMSICFLAAVAVRRARKTWRPHMDSETISLVNVLTWVSIPAVVVLLFMIGLDSLSPRHHGVVRMDTKGCCTQALVYPRSQVPHLVAALRERTPAPTDWMIEEWADELHLARYAVVPPLAQHVGLKSSAGMTKKYTRLTWAYEFEGQNAKALRKEHRKRGRGAIWRAEDDRPVLMPS</sequence>
<dbReference type="Proteomes" id="UP001281147">
    <property type="component" value="Unassembled WGS sequence"/>
</dbReference>
<proteinExistence type="predicted"/>
<keyword evidence="2" id="KW-1185">Reference proteome</keyword>
<evidence type="ECO:0000313" key="2">
    <source>
        <dbReference type="Proteomes" id="UP001281147"/>
    </source>
</evidence>
<organism evidence="1 2">
    <name type="scientific">Vermiconidia calcicola</name>
    <dbReference type="NCBI Taxonomy" id="1690605"/>
    <lineage>
        <taxon>Eukaryota</taxon>
        <taxon>Fungi</taxon>
        <taxon>Dikarya</taxon>
        <taxon>Ascomycota</taxon>
        <taxon>Pezizomycotina</taxon>
        <taxon>Dothideomycetes</taxon>
        <taxon>Dothideomycetidae</taxon>
        <taxon>Mycosphaerellales</taxon>
        <taxon>Extremaceae</taxon>
        <taxon>Vermiconidia</taxon>
    </lineage>
</organism>
<evidence type="ECO:0000313" key="1">
    <source>
        <dbReference type="EMBL" id="KAK3706119.1"/>
    </source>
</evidence>
<comment type="caution">
    <text evidence="1">The sequence shown here is derived from an EMBL/GenBank/DDBJ whole genome shotgun (WGS) entry which is preliminary data.</text>
</comment>
<protein>
    <submittedName>
        <fullName evidence="1">Uncharacterized protein</fullName>
    </submittedName>
</protein>
<accession>A0ACC3MXW0</accession>
<name>A0ACC3MXW0_9PEZI</name>